<feature type="compositionally biased region" description="Polar residues" evidence="1">
    <location>
        <begin position="53"/>
        <end position="62"/>
    </location>
</feature>
<feature type="transmembrane region" description="Helical" evidence="2">
    <location>
        <begin position="21"/>
        <end position="41"/>
    </location>
</feature>
<proteinExistence type="predicted"/>
<sequence>AAGAPRPGSARNRHPARRRRITLGVAGLVLAVALGGGIWAMTSSGGEERPPSDGNNSAPAAP</sequence>
<keyword evidence="3" id="KW-0723">Serine/threonine-protein kinase</keyword>
<keyword evidence="3" id="KW-0418">Kinase</keyword>
<evidence type="ECO:0000313" key="4">
    <source>
        <dbReference type="Proteomes" id="UP001352223"/>
    </source>
</evidence>
<keyword evidence="3" id="KW-0808">Transferase</keyword>
<keyword evidence="2" id="KW-0812">Transmembrane</keyword>
<dbReference type="EMBL" id="JAOZYB010000045">
    <property type="protein sequence ID" value="MEB3960289.1"/>
    <property type="molecule type" value="Genomic_DNA"/>
</dbReference>
<dbReference type="Proteomes" id="UP001352223">
    <property type="component" value="Unassembled WGS sequence"/>
</dbReference>
<keyword evidence="2" id="KW-1133">Transmembrane helix</keyword>
<keyword evidence="4" id="KW-1185">Reference proteome</keyword>
<evidence type="ECO:0000256" key="1">
    <source>
        <dbReference type="SAM" id="MobiDB-lite"/>
    </source>
</evidence>
<dbReference type="GO" id="GO:0004674">
    <property type="term" value="F:protein serine/threonine kinase activity"/>
    <property type="evidence" value="ECO:0007669"/>
    <property type="project" value="UniProtKB-KW"/>
</dbReference>
<name>A0ABU6C729_9ACTN</name>
<gene>
    <name evidence="3" type="ORF">OKJ48_08495</name>
</gene>
<organism evidence="3 4">
    <name type="scientific">Streptomyces kunmingensis</name>
    <dbReference type="NCBI Taxonomy" id="68225"/>
    <lineage>
        <taxon>Bacteria</taxon>
        <taxon>Bacillati</taxon>
        <taxon>Actinomycetota</taxon>
        <taxon>Actinomycetes</taxon>
        <taxon>Kitasatosporales</taxon>
        <taxon>Streptomycetaceae</taxon>
        <taxon>Streptomyces</taxon>
    </lineage>
</organism>
<evidence type="ECO:0000256" key="2">
    <source>
        <dbReference type="SAM" id="Phobius"/>
    </source>
</evidence>
<protein>
    <submittedName>
        <fullName evidence="3">Serine/threonine protein kinase</fullName>
    </submittedName>
</protein>
<evidence type="ECO:0000313" key="3">
    <source>
        <dbReference type="EMBL" id="MEB3960289.1"/>
    </source>
</evidence>
<keyword evidence="2" id="KW-0472">Membrane</keyword>
<accession>A0ABU6C729</accession>
<comment type="caution">
    <text evidence="3">The sequence shown here is derived from an EMBL/GenBank/DDBJ whole genome shotgun (WGS) entry which is preliminary data.</text>
</comment>
<feature type="region of interest" description="Disordered" evidence="1">
    <location>
        <begin position="40"/>
        <end position="62"/>
    </location>
</feature>
<feature type="non-terminal residue" evidence="3">
    <location>
        <position position="1"/>
    </location>
</feature>
<reference evidence="3 4" key="1">
    <citation type="submission" date="2022-10" db="EMBL/GenBank/DDBJ databases">
        <authorList>
            <person name="Xie J."/>
            <person name="Shen N."/>
        </authorList>
    </citation>
    <scope>NUCLEOTIDE SEQUENCE [LARGE SCALE GENOMIC DNA]</scope>
    <source>
        <strain evidence="3 4">DSM 41681</strain>
    </source>
</reference>